<organism evidence="1 2">
    <name type="scientific">Dyadobacter endophyticus</name>
    <dbReference type="NCBI Taxonomy" id="1749036"/>
    <lineage>
        <taxon>Bacteria</taxon>
        <taxon>Pseudomonadati</taxon>
        <taxon>Bacteroidota</taxon>
        <taxon>Cytophagia</taxon>
        <taxon>Cytophagales</taxon>
        <taxon>Spirosomataceae</taxon>
        <taxon>Dyadobacter</taxon>
    </lineage>
</organism>
<name>A0ABQ1YNZ1_9BACT</name>
<comment type="caution">
    <text evidence="1">The sequence shown here is derived from an EMBL/GenBank/DDBJ whole genome shotgun (WGS) entry which is preliminary data.</text>
</comment>
<dbReference type="Proteomes" id="UP000600214">
    <property type="component" value="Unassembled WGS sequence"/>
</dbReference>
<proteinExistence type="predicted"/>
<evidence type="ECO:0000313" key="2">
    <source>
        <dbReference type="Proteomes" id="UP000600214"/>
    </source>
</evidence>
<gene>
    <name evidence="1" type="ORF">GCM10007423_23380</name>
</gene>
<evidence type="ECO:0008006" key="3">
    <source>
        <dbReference type="Google" id="ProtNLM"/>
    </source>
</evidence>
<protein>
    <recommendedName>
        <fullName evidence="3">DUF983 domain-containing protein</fullName>
    </recommendedName>
</protein>
<reference evidence="2" key="1">
    <citation type="journal article" date="2019" name="Int. J. Syst. Evol. Microbiol.">
        <title>The Global Catalogue of Microorganisms (GCM) 10K type strain sequencing project: providing services to taxonomists for standard genome sequencing and annotation.</title>
        <authorList>
            <consortium name="The Broad Institute Genomics Platform"/>
            <consortium name="The Broad Institute Genome Sequencing Center for Infectious Disease"/>
            <person name="Wu L."/>
            <person name="Ma J."/>
        </authorList>
    </citation>
    <scope>NUCLEOTIDE SEQUENCE [LARGE SCALE GENOMIC DNA]</scope>
    <source>
        <strain evidence="2">CGMCC 1.15288</strain>
    </source>
</reference>
<dbReference type="EMBL" id="BMIA01000001">
    <property type="protein sequence ID" value="GGH33253.1"/>
    <property type="molecule type" value="Genomic_DNA"/>
</dbReference>
<keyword evidence="2" id="KW-1185">Reference proteome</keyword>
<evidence type="ECO:0000313" key="1">
    <source>
        <dbReference type="EMBL" id="GGH33253.1"/>
    </source>
</evidence>
<accession>A0ABQ1YNZ1</accession>
<sequence>MKDSKKENGKVEQSLKSSPTLLINSILVMKCPRCRKGHVFVKKNPYAFRDSLKMPDFCSVCGQDFKIEPGFYIGALWTSFQRM</sequence>